<proteinExistence type="predicted"/>
<keyword evidence="2" id="KW-1185">Reference proteome</keyword>
<organism evidence="1 2">
    <name type="scientific">Stentor coeruleus</name>
    <dbReference type="NCBI Taxonomy" id="5963"/>
    <lineage>
        <taxon>Eukaryota</taxon>
        <taxon>Sar</taxon>
        <taxon>Alveolata</taxon>
        <taxon>Ciliophora</taxon>
        <taxon>Postciliodesmatophora</taxon>
        <taxon>Heterotrichea</taxon>
        <taxon>Heterotrichida</taxon>
        <taxon>Stentoridae</taxon>
        <taxon>Stentor</taxon>
    </lineage>
</organism>
<dbReference type="EMBL" id="MPUH01000756">
    <property type="protein sequence ID" value="OMJ74375.1"/>
    <property type="molecule type" value="Genomic_DNA"/>
</dbReference>
<dbReference type="OrthoDB" id="10473128at2759"/>
<name>A0A1R2BCL1_9CILI</name>
<gene>
    <name evidence="1" type="ORF">SteCoe_26731</name>
</gene>
<accession>A0A1R2BCL1</accession>
<dbReference type="GO" id="GO:0043248">
    <property type="term" value="P:proteasome assembly"/>
    <property type="evidence" value="ECO:0007669"/>
    <property type="project" value="InterPro"/>
</dbReference>
<dbReference type="Gene3D" id="3.30.230.90">
    <property type="match status" value="1"/>
</dbReference>
<dbReference type="Proteomes" id="UP000187209">
    <property type="component" value="Unassembled WGS sequence"/>
</dbReference>
<comment type="caution">
    <text evidence="1">The sequence shown here is derived from an EMBL/GenBank/DDBJ whole genome shotgun (WGS) entry which is preliminary data.</text>
</comment>
<dbReference type="Pfam" id="PF10178">
    <property type="entry name" value="PAC3"/>
    <property type="match status" value="1"/>
</dbReference>
<evidence type="ECO:0000313" key="2">
    <source>
        <dbReference type="Proteomes" id="UP000187209"/>
    </source>
</evidence>
<dbReference type="AlphaFoldDB" id="A0A1R2BCL1"/>
<reference evidence="1 2" key="1">
    <citation type="submission" date="2016-11" db="EMBL/GenBank/DDBJ databases">
        <title>The macronuclear genome of Stentor coeruleus: a giant cell with tiny introns.</title>
        <authorList>
            <person name="Slabodnick M."/>
            <person name="Ruby J.G."/>
            <person name="Reiff S.B."/>
            <person name="Swart E.C."/>
            <person name="Gosai S."/>
            <person name="Prabakaran S."/>
            <person name="Witkowska E."/>
            <person name="Larue G.E."/>
            <person name="Fisher S."/>
            <person name="Freeman R.M."/>
            <person name="Gunawardena J."/>
            <person name="Chu W."/>
            <person name="Stover N.A."/>
            <person name="Gregory B.D."/>
            <person name="Nowacki M."/>
            <person name="Derisi J."/>
            <person name="Roy S.W."/>
            <person name="Marshall W.F."/>
            <person name="Sood P."/>
        </authorList>
    </citation>
    <scope>NUCLEOTIDE SEQUENCE [LARGE SCALE GENOMIC DNA]</scope>
    <source>
        <strain evidence="1">WM001</strain>
    </source>
</reference>
<protein>
    <submittedName>
        <fullName evidence="1">Uncharacterized protein</fullName>
    </submittedName>
</protein>
<evidence type="ECO:0000313" key="1">
    <source>
        <dbReference type="EMBL" id="OMJ74375.1"/>
    </source>
</evidence>
<dbReference type="InterPro" id="IPR018788">
    <property type="entry name" value="Proteasome_assmbl_chp_3"/>
</dbReference>
<dbReference type="InterPro" id="IPR053720">
    <property type="entry name" value="Psm_Assembly_Chaperone"/>
</dbReference>
<sequence length="110" mass="12466">MSLKTVSAEIPANPPVKVHLTQYSNCSVLFLTQVNKLGIFIQATLENPECLSEDERVYSVEVKFGDRCDEWSLALARAIVEKLNIGNLMVVVSITQRDAWMFNQILSWSY</sequence>